<gene>
    <name evidence="1" type="ORF">H9854_03000</name>
</gene>
<dbReference type="PANTHER" id="PTHR10632:SF2">
    <property type="entry name" value="SULFIDE:QUINONE OXIDOREDUCTASE, MITOCHONDRIAL"/>
    <property type="match status" value="1"/>
</dbReference>
<feature type="non-terminal residue" evidence="1">
    <location>
        <position position="1"/>
    </location>
</feature>
<dbReference type="GO" id="GO:0070224">
    <property type="term" value="F:sulfide:quinone oxidoreductase activity"/>
    <property type="evidence" value="ECO:0007669"/>
    <property type="project" value="TreeGrafter"/>
</dbReference>
<dbReference type="GO" id="GO:0070221">
    <property type="term" value="P:sulfide oxidation, using sulfide:quinone oxidoreductase"/>
    <property type="evidence" value="ECO:0007669"/>
    <property type="project" value="TreeGrafter"/>
</dbReference>
<dbReference type="GO" id="GO:0071949">
    <property type="term" value="F:FAD binding"/>
    <property type="evidence" value="ECO:0007669"/>
    <property type="project" value="TreeGrafter"/>
</dbReference>
<dbReference type="PANTHER" id="PTHR10632">
    <property type="entry name" value="SULFIDE:QUINONE OXIDOREDUCTASE"/>
    <property type="match status" value="1"/>
</dbReference>
<evidence type="ECO:0000313" key="1">
    <source>
        <dbReference type="EMBL" id="HIX61188.1"/>
    </source>
</evidence>
<sequence length="379" mass="41769">VASGVWRAEQTARPNTQFVPRGVDWVRQPATGIDAANRRVELSDGSQLDYDYLIVASGLQLNYHLIDGMTPELVGSHGIGSVYAGMQAAARTSDAIDTWVAQGGGKGIFTAAATPVKCAGAPLKMTFTTLSRLEASGHRDAFEMEFMAPGLGLFTQPYVDQFVKQRFDEQGVTRRHHYRLSAIDPQAREAEFTFVGPDSEFTSHHQLREQEFRGEGEGERKVVTDYDFIHVVPPMSAPDFVKASDLIAEDGPFRGEWLDVDIHTLQHNRYPEVFGIGDVIGAPINKTAASVKAQAPVVEANLVAQIQGQVLPLRHNGYTSCPMITGIGKAMLVEFGYDDNFAFLPSFPFIDPREESWAAWVMKDRMLQPAYYAVLEGQA</sequence>
<reference evidence="1" key="2">
    <citation type="submission" date="2021-04" db="EMBL/GenBank/DDBJ databases">
        <authorList>
            <person name="Gilroy R."/>
        </authorList>
    </citation>
    <scope>NUCLEOTIDE SEQUENCE</scope>
    <source>
        <strain evidence="1">1193</strain>
    </source>
</reference>
<proteinExistence type="predicted"/>
<comment type="caution">
    <text evidence="1">The sequence shown here is derived from an EMBL/GenBank/DDBJ whole genome shotgun (WGS) entry which is preliminary data.</text>
</comment>
<dbReference type="Proteomes" id="UP000824248">
    <property type="component" value="Unassembled WGS sequence"/>
</dbReference>
<reference evidence="1" key="1">
    <citation type="journal article" date="2021" name="PeerJ">
        <title>Extensive microbial diversity within the chicken gut microbiome revealed by metagenomics and culture.</title>
        <authorList>
            <person name="Gilroy R."/>
            <person name="Ravi A."/>
            <person name="Getino M."/>
            <person name="Pursley I."/>
            <person name="Horton D.L."/>
            <person name="Alikhan N.F."/>
            <person name="Baker D."/>
            <person name="Gharbi K."/>
            <person name="Hall N."/>
            <person name="Watson M."/>
            <person name="Adriaenssens E.M."/>
            <person name="Foster-Nyarko E."/>
            <person name="Jarju S."/>
            <person name="Secka A."/>
            <person name="Antonio M."/>
            <person name="Oren A."/>
            <person name="Chaudhuri R.R."/>
            <person name="La Ragione R."/>
            <person name="Hildebrand F."/>
            <person name="Pallen M.J."/>
        </authorList>
    </citation>
    <scope>NUCLEOTIDE SEQUENCE</scope>
    <source>
        <strain evidence="1">1193</strain>
    </source>
</reference>
<protein>
    <submittedName>
        <fullName evidence="1">NAD(P)/FAD-dependent oxidoreductase</fullName>
    </submittedName>
</protein>
<dbReference type="AlphaFoldDB" id="A0A9D1WLC4"/>
<dbReference type="InterPro" id="IPR015904">
    <property type="entry name" value="Sulphide_quinone_reductase"/>
</dbReference>
<organism evidence="1 2">
    <name type="scientific">Candidatus Halomonas stercoripullorum</name>
    <dbReference type="NCBI Taxonomy" id="2838617"/>
    <lineage>
        <taxon>Bacteria</taxon>
        <taxon>Pseudomonadati</taxon>
        <taxon>Pseudomonadota</taxon>
        <taxon>Gammaproteobacteria</taxon>
        <taxon>Oceanospirillales</taxon>
        <taxon>Halomonadaceae</taxon>
        <taxon>Halomonas</taxon>
    </lineage>
</organism>
<dbReference type="SUPFAM" id="SSF51905">
    <property type="entry name" value="FAD/NAD(P)-binding domain"/>
    <property type="match status" value="2"/>
</dbReference>
<dbReference type="EMBL" id="DXFC01000086">
    <property type="protein sequence ID" value="HIX61188.1"/>
    <property type="molecule type" value="Genomic_DNA"/>
</dbReference>
<dbReference type="InterPro" id="IPR036188">
    <property type="entry name" value="FAD/NAD-bd_sf"/>
</dbReference>
<evidence type="ECO:0000313" key="2">
    <source>
        <dbReference type="Proteomes" id="UP000824248"/>
    </source>
</evidence>
<dbReference type="Gene3D" id="3.50.50.60">
    <property type="entry name" value="FAD/NAD(P)-binding domain"/>
    <property type="match status" value="2"/>
</dbReference>
<accession>A0A9D1WLC4</accession>
<name>A0A9D1WLC4_9GAMM</name>